<comment type="similarity">
    <text evidence="2">Belongs to the amino acid-polyamine-organocation (APC) superfamily. Spore germination protein (SGP) (TC 2.A.3.9) family.</text>
</comment>
<reference evidence="9 10" key="1">
    <citation type="submission" date="2015-09" db="EMBL/GenBank/DDBJ databases">
        <title>Genome sequence of Oxobacter pfennigii DSM 3222.</title>
        <authorList>
            <person name="Poehlein A."/>
            <person name="Bengelsdorf F.R."/>
            <person name="Schiel-Bengelsdorf B."/>
            <person name="Duerre P."/>
            <person name="Daniel R."/>
        </authorList>
    </citation>
    <scope>NUCLEOTIDE SEQUENCE [LARGE SCALE GENOMIC DNA]</scope>
    <source>
        <strain evidence="9 10">DSM 3222</strain>
    </source>
</reference>
<dbReference type="NCBIfam" id="TIGR00912">
    <property type="entry name" value="2A0309"/>
    <property type="match status" value="1"/>
</dbReference>
<dbReference type="InterPro" id="IPR004761">
    <property type="entry name" value="Spore_GerAB"/>
</dbReference>
<dbReference type="AlphaFoldDB" id="A0A0P8WSA7"/>
<dbReference type="EMBL" id="LKET01000021">
    <property type="protein sequence ID" value="KPU45466.1"/>
    <property type="molecule type" value="Genomic_DNA"/>
</dbReference>
<keyword evidence="10" id="KW-1185">Reference proteome</keyword>
<accession>A0A0P8WSA7</accession>
<keyword evidence="6 8" id="KW-1133">Transmembrane helix</keyword>
<feature type="transmembrane region" description="Helical" evidence="8">
    <location>
        <begin position="325"/>
        <end position="351"/>
    </location>
</feature>
<protein>
    <submittedName>
        <fullName evidence="9">Spore germination protein YndE</fullName>
    </submittedName>
</protein>
<evidence type="ECO:0000256" key="1">
    <source>
        <dbReference type="ARBA" id="ARBA00004141"/>
    </source>
</evidence>
<dbReference type="GO" id="GO:0016020">
    <property type="term" value="C:membrane"/>
    <property type="evidence" value="ECO:0007669"/>
    <property type="project" value="UniProtKB-SubCell"/>
</dbReference>
<evidence type="ECO:0000313" key="9">
    <source>
        <dbReference type="EMBL" id="KPU45466.1"/>
    </source>
</evidence>
<dbReference type="OrthoDB" id="1675410at2"/>
<feature type="transmembrane region" description="Helical" evidence="8">
    <location>
        <begin position="12"/>
        <end position="30"/>
    </location>
</feature>
<feature type="transmembrane region" description="Helical" evidence="8">
    <location>
        <begin position="111"/>
        <end position="131"/>
    </location>
</feature>
<dbReference type="GO" id="GO:0009847">
    <property type="term" value="P:spore germination"/>
    <property type="evidence" value="ECO:0007669"/>
    <property type="project" value="InterPro"/>
</dbReference>
<keyword evidence="3" id="KW-0813">Transport</keyword>
<feature type="transmembrane region" description="Helical" evidence="8">
    <location>
        <begin position="266"/>
        <end position="288"/>
    </location>
</feature>
<feature type="transmembrane region" description="Helical" evidence="8">
    <location>
        <begin position="69"/>
        <end position="91"/>
    </location>
</feature>
<dbReference type="Proteomes" id="UP000050326">
    <property type="component" value="Unassembled WGS sequence"/>
</dbReference>
<evidence type="ECO:0000256" key="4">
    <source>
        <dbReference type="ARBA" id="ARBA00022544"/>
    </source>
</evidence>
<evidence type="ECO:0000313" key="10">
    <source>
        <dbReference type="Proteomes" id="UP000050326"/>
    </source>
</evidence>
<keyword evidence="4" id="KW-0309">Germination</keyword>
<comment type="subcellular location">
    <subcellularLocation>
        <location evidence="1">Membrane</location>
        <topology evidence="1">Multi-pass membrane protein</topology>
    </subcellularLocation>
</comment>
<keyword evidence="5 8" id="KW-0812">Transmembrane</keyword>
<dbReference type="Pfam" id="PF03845">
    <property type="entry name" value="Spore_permease"/>
    <property type="match status" value="1"/>
</dbReference>
<dbReference type="PANTHER" id="PTHR34975:SF2">
    <property type="entry name" value="SPORE GERMINATION PROTEIN A2"/>
    <property type="match status" value="1"/>
</dbReference>
<evidence type="ECO:0000256" key="2">
    <source>
        <dbReference type="ARBA" id="ARBA00007998"/>
    </source>
</evidence>
<keyword evidence="7 8" id="KW-0472">Membrane</keyword>
<evidence type="ECO:0000256" key="3">
    <source>
        <dbReference type="ARBA" id="ARBA00022448"/>
    </source>
</evidence>
<evidence type="ECO:0000256" key="8">
    <source>
        <dbReference type="SAM" id="Phobius"/>
    </source>
</evidence>
<name>A0A0P8WSA7_9CLOT</name>
<organism evidence="9 10">
    <name type="scientific">Oxobacter pfennigii</name>
    <dbReference type="NCBI Taxonomy" id="36849"/>
    <lineage>
        <taxon>Bacteria</taxon>
        <taxon>Bacillati</taxon>
        <taxon>Bacillota</taxon>
        <taxon>Clostridia</taxon>
        <taxon>Eubacteriales</taxon>
        <taxon>Clostridiaceae</taxon>
        <taxon>Oxobacter</taxon>
    </lineage>
</organism>
<dbReference type="PANTHER" id="PTHR34975">
    <property type="entry name" value="SPORE GERMINATION PROTEIN A2"/>
    <property type="match status" value="1"/>
</dbReference>
<gene>
    <name evidence="9" type="primary">yndE_2</name>
    <name evidence="9" type="ORF">OXPF_06990</name>
</gene>
<dbReference type="STRING" id="36849.OXPF_06990"/>
<feature type="transmembrane region" description="Helical" evidence="8">
    <location>
        <begin position="183"/>
        <end position="204"/>
    </location>
</feature>
<feature type="transmembrane region" description="Helical" evidence="8">
    <location>
        <begin position="300"/>
        <end position="319"/>
    </location>
</feature>
<evidence type="ECO:0000256" key="7">
    <source>
        <dbReference type="ARBA" id="ARBA00023136"/>
    </source>
</evidence>
<proteinExistence type="inferred from homology"/>
<sequence length="362" mass="40654">MQKETISDRQGITLMIMFLIGTAIVIVPGLDAKKDVWLAVAFTAIIASLVSLIYARLLSTFPGKDIFDIMNIVLGIIPGKVISVLYIWFAFHLGALVLRNMGEFIRNVGLRYTPMVIPILCISLLCMWGVKEGLELLGRMTEFFTPMILLFLVLTLLSLTPLMDINNILPIFYDGLPPLIKGSFSLFSFPYAETVVFTMILCHLKTKKSPYKIYTYGILIYGILGVFIVLSVILVLGVDITSNAYFPTYLAARKISLANFFQSFEIIVSLSFLIAGFIKLSICTLAACNGLSKIFGFKDYRFIVLPVTLLMVNLSLFVYDNIKQMYHWALAVWPNYAFLFQVILPVILLTASEIKLRSKKLA</sequence>
<comment type="caution">
    <text evidence="9">The sequence shown here is derived from an EMBL/GenBank/DDBJ whole genome shotgun (WGS) entry which is preliminary data.</text>
</comment>
<dbReference type="RefSeq" id="WP_054873815.1">
    <property type="nucleotide sequence ID" value="NZ_LKET01000021.1"/>
</dbReference>
<evidence type="ECO:0000256" key="6">
    <source>
        <dbReference type="ARBA" id="ARBA00022989"/>
    </source>
</evidence>
<feature type="transmembrane region" description="Helical" evidence="8">
    <location>
        <begin position="216"/>
        <end position="238"/>
    </location>
</feature>
<evidence type="ECO:0000256" key="5">
    <source>
        <dbReference type="ARBA" id="ARBA00022692"/>
    </source>
</evidence>
<feature type="transmembrane region" description="Helical" evidence="8">
    <location>
        <begin position="36"/>
        <end position="57"/>
    </location>
</feature>
<feature type="transmembrane region" description="Helical" evidence="8">
    <location>
        <begin position="143"/>
        <end position="163"/>
    </location>
</feature>